<comment type="similarity">
    <text evidence="10 11">Belongs to the YjjX NTPase family.</text>
</comment>
<accession>A0A3E0DVP3</accession>
<comment type="function">
    <text evidence="11">Phosphatase that hydrolyzes non-canonical purine nucleotides such as XTP and ITP to their respective diphosphate derivatives. Probably excludes non-canonical purines from DNA/RNA precursor pool, thus preventing their incorporation into DNA/RNA and avoiding chromosomal lesions.</text>
</comment>
<name>A0A3E0DVP3_9GAMM</name>
<feature type="domain" description="Non-canonical purine NTP phosphatase/PRRC1" evidence="12">
    <location>
        <begin position="11"/>
        <end position="176"/>
    </location>
</feature>
<dbReference type="Gene3D" id="3.90.950.10">
    <property type="match status" value="1"/>
</dbReference>
<proteinExistence type="inferred from homology"/>
<keyword evidence="6 11" id="KW-0546">Nucleotide metabolism</keyword>
<comment type="catalytic activity">
    <reaction evidence="8 11">
        <text>ITP + H2O = IDP + phosphate + H(+)</text>
        <dbReference type="Rhea" id="RHEA:28330"/>
        <dbReference type="ChEBI" id="CHEBI:15377"/>
        <dbReference type="ChEBI" id="CHEBI:15378"/>
        <dbReference type="ChEBI" id="CHEBI:43474"/>
        <dbReference type="ChEBI" id="CHEBI:58280"/>
        <dbReference type="ChEBI" id="CHEBI:61402"/>
        <dbReference type="EC" id="3.6.1.73"/>
    </reaction>
</comment>
<dbReference type="Proteomes" id="UP000256542">
    <property type="component" value="Unassembled WGS sequence"/>
</dbReference>
<comment type="caution">
    <text evidence="13">The sequence shown here is derived from an EMBL/GenBank/DDBJ whole genome shotgun (WGS) entry which is preliminary data.</text>
</comment>
<dbReference type="RefSeq" id="WP_115896500.1">
    <property type="nucleotide sequence ID" value="NZ_QUNG01000002.1"/>
</dbReference>
<evidence type="ECO:0000313" key="14">
    <source>
        <dbReference type="Proteomes" id="UP000256542"/>
    </source>
</evidence>
<evidence type="ECO:0000256" key="4">
    <source>
        <dbReference type="ARBA" id="ARBA00022801"/>
    </source>
</evidence>
<keyword evidence="4 11" id="KW-0378">Hydrolase</keyword>
<reference evidence="13 14" key="1">
    <citation type="submission" date="2018-08" db="EMBL/GenBank/DDBJ databases">
        <title>Genomic Encyclopedia of Type Strains, Phase III (KMG-III): the genomes of soil and plant-associated and newly described type strains.</title>
        <authorList>
            <person name="Whitman W."/>
        </authorList>
    </citation>
    <scope>NUCLEOTIDE SEQUENCE [LARGE SCALE GENOMIC DNA]</scope>
    <source>
        <strain evidence="13 14">CECT 7375</strain>
    </source>
</reference>
<evidence type="ECO:0000256" key="7">
    <source>
        <dbReference type="ARBA" id="ARBA00023211"/>
    </source>
</evidence>
<dbReference type="GO" id="GO:0006772">
    <property type="term" value="P:thiamine metabolic process"/>
    <property type="evidence" value="ECO:0007669"/>
    <property type="project" value="TreeGrafter"/>
</dbReference>
<dbReference type="GO" id="GO:0046872">
    <property type="term" value="F:metal ion binding"/>
    <property type="evidence" value="ECO:0007669"/>
    <property type="project" value="UniProtKB-KW"/>
</dbReference>
<keyword evidence="14" id="KW-1185">Reference proteome</keyword>
<evidence type="ECO:0000256" key="1">
    <source>
        <dbReference type="ARBA" id="ARBA00001936"/>
    </source>
</evidence>
<evidence type="ECO:0000256" key="2">
    <source>
        <dbReference type="ARBA" id="ARBA00022723"/>
    </source>
</evidence>
<comment type="subunit">
    <text evidence="11">Homodimer.</text>
</comment>
<evidence type="ECO:0000256" key="6">
    <source>
        <dbReference type="ARBA" id="ARBA00023080"/>
    </source>
</evidence>
<keyword evidence="7 11" id="KW-0464">Manganese</keyword>
<dbReference type="InterPro" id="IPR050299">
    <property type="entry name" value="YjjX_NTPase"/>
</dbReference>
<comment type="cofactor">
    <cofactor evidence="1">
        <name>Mn(2+)</name>
        <dbReference type="ChEBI" id="CHEBI:29035"/>
    </cofactor>
</comment>
<dbReference type="InterPro" id="IPR026533">
    <property type="entry name" value="NTPase/PRRC1"/>
</dbReference>
<dbReference type="PANTHER" id="PTHR34699:SF2">
    <property type="entry name" value="NON-CANONICAL PURINE NTP PHOSPHATASE_PRRC1 DOMAIN-CONTAINING PROTEIN"/>
    <property type="match status" value="1"/>
</dbReference>
<dbReference type="InterPro" id="IPR029001">
    <property type="entry name" value="ITPase-like_fam"/>
</dbReference>
<comment type="catalytic activity">
    <reaction evidence="9 11">
        <text>XTP + H2O = XDP + phosphate + H(+)</text>
        <dbReference type="Rhea" id="RHEA:28406"/>
        <dbReference type="ChEBI" id="CHEBI:15377"/>
        <dbReference type="ChEBI" id="CHEBI:15378"/>
        <dbReference type="ChEBI" id="CHEBI:43474"/>
        <dbReference type="ChEBI" id="CHEBI:59884"/>
        <dbReference type="ChEBI" id="CHEBI:61314"/>
        <dbReference type="EC" id="3.6.1.73"/>
    </reaction>
</comment>
<feature type="binding site" evidence="11">
    <location>
        <position position="42"/>
    </location>
    <ligand>
        <name>Mg(2+)</name>
        <dbReference type="ChEBI" id="CHEBI:18420"/>
    </ligand>
</feature>
<dbReference type="FunFam" id="3.90.950.10:FF:000002">
    <property type="entry name" value="Inosine/xanthosine triphosphatase"/>
    <property type="match status" value="1"/>
</dbReference>
<dbReference type="AlphaFoldDB" id="A0A3E0DVP3"/>
<dbReference type="Pfam" id="PF01931">
    <property type="entry name" value="NTPase_I-T"/>
    <property type="match status" value="1"/>
</dbReference>
<evidence type="ECO:0000259" key="12">
    <source>
        <dbReference type="Pfam" id="PF01931"/>
    </source>
</evidence>
<organism evidence="13 14">
    <name type="scientific">Marinomonas pollencensis</name>
    <dbReference type="NCBI Taxonomy" id="491954"/>
    <lineage>
        <taxon>Bacteria</taxon>
        <taxon>Pseudomonadati</taxon>
        <taxon>Pseudomonadota</taxon>
        <taxon>Gammaproteobacteria</taxon>
        <taxon>Oceanospirillales</taxon>
        <taxon>Oceanospirillaceae</taxon>
        <taxon>Marinomonas</taxon>
    </lineage>
</organism>
<dbReference type="OrthoDB" id="6334099at2"/>
<evidence type="ECO:0000256" key="8">
    <source>
        <dbReference type="ARBA" id="ARBA00048174"/>
    </source>
</evidence>
<comment type="caution">
    <text evidence="11">Lacks conserved residue(s) required for the propagation of feature annotation.</text>
</comment>
<evidence type="ECO:0000313" key="13">
    <source>
        <dbReference type="EMBL" id="REG85719.1"/>
    </source>
</evidence>
<evidence type="ECO:0000256" key="9">
    <source>
        <dbReference type="ARBA" id="ARBA00048781"/>
    </source>
</evidence>
<dbReference type="GO" id="GO:0009117">
    <property type="term" value="P:nucleotide metabolic process"/>
    <property type="evidence" value="ECO:0007669"/>
    <property type="project" value="UniProtKB-KW"/>
</dbReference>
<dbReference type="EC" id="3.6.1.73" evidence="11"/>
<dbReference type="HAMAP" id="MF_00648">
    <property type="entry name" value="Non_canon_purine_NTPase_YjjX"/>
    <property type="match status" value="1"/>
</dbReference>
<dbReference type="PANTHER" id="PTHR34699">
    <property type="match status" value="1"/>
</dbReference>
<keyword evidence="3 11" id="KW-0547">Nucleotide-binding</keyword>
<protein>
    <recommendedName>
        <fullName evidence="11">Inosine/xanthosine triphosphatase</fullName>
        <shortName evidence="11">ITPase/XTPase</shortName>
        <ecNumber evidence="11">3.6.1.73</ecNumber>
    </recommendedName>
    <alternativeName>
        <fullName evidence="11">Non-canonical purine NTP phosphatase</fullName>
    </alternativeName>
    <alternativeName>
        <fullName evidence="11">Non-standard purine NTP phosphatase</fullName>
    </alternativeName>
    <alternativeName>
        <fullName evidence="11">Nucleoside-triphosphate phosphatase</fullName>
        <shortName evidence="11">NTPase</shortName>
    </alternativeName>
</protein>
<dbReference type="GO" id="GO:0103023">
    <property type="term" value="F:ITPase activity"/>
    <property type="evidence" value="ECO:0007669"/>
    <property type="project" value="UniProtKB-EC"/>
</dbReference>
<keyword evidence="5 11" id="KW-0460">Magnesium</keyword>
<keyword evidence="2 11" id="KW-0479">Metal-binding</keyword>
<evidence type="ECO:0000256" key="10">
    <source>
        <dbReference type="ARBA" id="ARBA00060855"/>
    </source>
</evidence>
<dbReference type="GO" id="GO:0000166">
    <property type="term" value="F:nucleotide binding"/>
    <property type="evidence" value="ECO:0007669"/>
    <property type="project" value="UniProtKB-KW"/>
</dbReference>
<dbReference type="NCBIfam" id="NF003459">
    <property type="entry name" value="PRK05074.1"/>
    <property type="match status" value="1"/>
</dbReference>
<evidence type="ECO:0000256" key="3">
    <source>
        <dbReference type="ARBA" id="ARBA00022741"/>
    </source>
</evidence>
<comment type="cofactor">
    <cofactor evidence="11">
        <name>Mg(2+)</name>
        <dbReference type="ChEBI" id="CHEBI:18420"/>
    </cofactor>
    <cofactor evidence="11">
        <name>Mn(2+)</name>
        <dbReference type="ChEBI" id="CHEBI:29035"/>
    </cofactor>
    <text evidence="11">Binds 1 divalent metal cation per subunit; can use either Mg(2+) or Mn(2+).</text>
</comment>
<dbReference type="InterPro" id="IPR002786">
    <property type="entry name" value="Non_canon_purine_NTPase"/>
</dbReference>
<dbReference type="EMBL" id="QUNG01000002">
    <property type="protein sequence ID" value="REG85719.1"/>
    <property type="molecule type" value="Genomic_DNA"/>
</dbReference>
<sequence>MSHTVIRILVASKNPVKVTAAHQAFSQVFPNHTIHCEGVNVDSGVADQPMTESETRLGAQTRVRNCIDMDTDTKEDYFVAMEGGVDQFEEGAATFAYVCISGRDKTIHTGRSANLPLPNSVYQRLVCGDELGQVMDDVFKMENIKQKGGAIGVLTNNLATRESTYTQALILAMAPILHPDLYV</sequence>
<dbReference type="SUPFAM" id="SSF52972">
    <property type="entry name" value="ITPase-like"/>
    <property type="match status" value="1"/>
</dbReference>
<dbReference type="NCBIfam" id="TIGR00258">
    <property type="entry name" value="inosine/xanthosine triphosphatase"/>
    <property type="match status" value="1"/>
</dbReference>
<evidence type="ECO:0000256" key="5">
    <source>
        <dbReference type="ARBA" id="ARBA00022842"/>
    </source>
</evidence>
<gene>
    <name evidence="13" type="ORF">DFP81_102252</name>
</gene>
<evidence type="ECO:0000256" key="11">
    <source>
        <dbReference type="HAMAP-Rule" id="MF_00648"/>
    </source>
</evidence>